<feature type="domain" description="VTC" evidence="1">
    <location>
        <begin position="45"/>
        <end position="270"/>
    </location>
</feature>
<dbReference type="Proteomes" id="UP000008366">
    <property type="component" value="Unassembled WGS sequence"/>
</dbReference>
<reference evidence="2 3" key="1">
    <citation type="submission" date="2012-08" db="EMBL/GenBank/DDBJ databases">
        <title>Whole genome shotgun sequence of Kineosphaera limosa NBRC 100340.</title>
        <authorList>
            <person name="Yoshida I."/>
            <person name="Isaki S."/>
            <person name="Hosoyama A."/>
            <person name="Tsuchikane K."/>
            <person name="Katsumata H."/>
            <person name="Ando Y."/>
            <person name="Ohji S."/>
            <person name="Hamada M."/>
            <person name="Tamura T."/>
            <person name="Yamazoe A."/>
            <person name="Yamazaki S."/>
            <person name="Fujita N."/>
        </authorList>
    </citation>
    <scope>NUCLEOTIDE SEQUENCE [LARGE SCALE GENOMIC DNA]</scope>
    <source>
        <strain evidence="2 3">NBRC 100340</strain>
    </source>
</reference>
<organism evidence="2 3">
    <name type="scientific">Kineosphaera limosa NBRC 100340</name>
    <dbReference type="NCBI Taxonomy" id="1184609"/>
    <lineage>
        <taxon>Bacteria</taxon>
        <taxon>Bacillati</taxon>
        <taxon>Actinomycetota</taxon>
        <taxon>Actinomycetes</taxon>
        <taxon>Micrococcales</taxon>
        <taxon>Dermatophilaceae</taxon>
        <taxon>Kineosphaera</taxon>
    </lineage>
</organism>
<evidence type="ECO:0000313" key="2">
    <source>
        <dbReference type="EMBL" id="GAB94144.1"/>
    </source>
</evidence>
<dbReference type="STRING" id="1184609.KILIM_003_00660"/>
<sequence>MSTTINPVSPTSPASAAMDSLAARMTPVDLATVLQRAELQDRVDTKYVLYPAVLARLVEQLETEAGGPNGPDGAEGAEGALDVLDIDGRRRFAYESRYFDTADLRTFREHVQGRRRRFKVRTRTYLDSGGSHLELKLAGARGTQKLRWAIDDTDVAQLTGAGHPADSHTGHPAVAAVHTELADRGYPPLTGLREALITTYSRTTLVGRHRPVRLTVDTDLECVGPGRSLHALHDRLLLEVKTPTERDPIHRLLLELGARPVSMSKYGVGVGLTRDLSTRPWAEAISRHLDPMVREHPAAA</sequence>
<dbReference type="RefSeq" id="WP_006590677.1">
    <property type="nucleotide sequence ID" value="NZ_BAHD01000003.1"/>
</dbReference>
<dbReference type="InterPro" id="IPR018966">
    <property type="entry name" value="VTC_domain"/>
</dbReference>
<evidence type="ECO:0000313" key="3">
    <source>
        <dbReference type="Proteomes" id="UP000008366"/>
    </source>
</evidence>
<dbReference type="GO" id="GO:0006799">
    <property type="term" value="P:polyphosphate biosynthetic process"/>
    <property type="evidence" value="ECO:0007669"/>
    <property type="project" value="UniProtKB-ARBA"/>
</dbReference>
<comment type="caution">
    <text evidence="2">The sequence shown here is derived from an EMBL/GenBank/DDBJ whole genome shotgun (WGS) entry which is preliminary data.</text>
</comment>
<dbReference type="InterPro" id="IPR042267">
    <property type="entry name" value="VTC_sf"/>
</dbReference>
<dbReference type="AlphaFoldDB" id="K6X5R5"/>
<keyword evidence="3" id="KW-1185">Reference proteome</keyword>
<gene>
    <name evidence="2" type="ORF">KILIM_003_00660</name>
</gene>
<proteinExistence type="predicted"/>
<dbReference type="EMBL" id="BAHD01000003">
    <property type="protein sequence ID" value="GAB94144.1"/>
    <property type="molecule type" value="Genomic_DNA"/>
</dbReference>
<dbReference type="CDD" id="cd07750">
    <property type="entry name" value="PolyPPase_VTC_like"/>
    <property type="match status" value="1"/>
</dbReference>
<dbReference type="Gene3D" id="3.20.100.30">
    <property type="entry name" value="VTC, catalytic tunnel domain"/>
    <property type="match status" value="1"/>
</dbReference>
<name>K6X5R5_9MICO</name>
<evidence type="ECO:0000259" key="1">
    <source>
        <dbReference type="Pfam" id="PF09359"/>
    </source>
</evidence>
<protein>
    <recommendedName>
        <fullName evidence="1">VTC domain-containing protein</fullName>
    </recommendedName>
</protein>
<dbReference type="Pfam" id="PF09359">
    <property type="entry name" value="VTC"/>
    <property type="match status" value="1"/>
</dbReference>
<dbReference type="OrthoDB" id="148766at2"/>
<accession>K6X5R5</accession>
<dbReference type="eggNOG" id="COG3025">
    <property type="taxonomic scope" value="Bacteria"/>
</dbReference>